<proteinExistence type="predicted"/>
<dbReference type="Proteomes" id="UP000005580">
    <property type="component" value="Unassembled WGS sequence"/>
</dbReference>
<gene>
    <name evidence="1" type="ORF">HMPREF0663_11258</name>
</gene>
<comment type="caution">
    <text evidence="1">The sequence shown here is derived from an EMBL/GenBank/DDBJ whole genome shotgun (WGS) entry which is preliminary data.</text>
</comment>
<reference evidence="1" key="1">
    <citation type="submission" date="2011-01" db="EMBL/GenBank/DDBJ databases">
        <authorList>
            <person name="Muzny D."/>
            <person name="Qin X."/>
            <person name="Buhay C."/>
            <person name="Dugan-Rocha S."/>
            <person name="Ding Y."/>
            <person name="Chen G."/>
            <person name="Hawes A."/>
            <person name="Holder M."/>
            <person name="Jhangiani S."/>
            <person name="Johnson A."/>
            <person name="Khan Z."/>
            <person name="Li Z."/>
            <person name="Liu W."/>
            <person name="Liu X."/>
            <person name="Perez L."/>
            <person name="Shen H."/>
            <person name="Wang Q."/>
            <person name="Watt J."/>
            <person name="Xi L."/>
            <person name="Xin Y."/>
            <person name="Zhou J."/>
            <person name="Deng J."/>
            <person name="Jiang H."/>
            <person name="Liu Y."/>
            <person name="Qu J."/>
            <person name="Song X.-Z."/>
            <person name="Zhang L."/>
            <person name="Villasana D."/>
            <person name="Johnson A."/>
            <person name="Liu J."/>
            <person name="Liyanage D."/>
            <person name="Lorensuhewa L."/>
            <person name="Robinson T."/>
            <person name="Song A."/>
            <person name="Song B.-B."/>
            <person name="Dinh H."/>
            <person name="Thornton R."/>
            <person name="Coyle M."/>
            <person name="Francisco L."/>
            <person name="Jackson L."/>
            <person name="Javaid M."/>
            <person name="Korchina V."/>
            <person name="Kovar C."/>
            <person name="Mata R."/>
            <person name="Mathew T."/>
            <person name="Ngo R."/>
            <person name="Nguyen L."/>
            <person name="Nguyen N."/>
            <person name="Okwuonu G."/>
            <person name="Ongeri F."/>
            <person name="Pham C."/>
            <person name="Simmons D."/>
            <person name="Wilczek-Boney K."/>
            <person name="Hale W."/>
            <person name="Jakkamsetti A."/>
            <person name="Pham P."/>
            <person name="Ruth R."/>
            <person name="San Lucas F."/>
            <person name="Warren J."/>
            <person name="Zhang J."/>
            <person name="Zhao Z."/>
            <person name="Zhou C."/>
            <person name="Zhu D."/>
            <person name="Lee S."/>
            <person name="Bess C."/>
            <person name="Blankenburg K."/>
            <person name="Forbes L."/>
            <person name="Fu Q."/>
            <person name="Gubbala S."/>
            <person name="Hirani K."/>
            <person name="Jayaseelan J.C."/>
            <person name="Lara F."/>
            <person name="Munidasa M."/>
            <person name="Palculict T."/>
            <person name="Patil S."/>
            <person name="Pu L.-L."/>
            <person name="Saada N."/>
            <person name="Tang L."/>
            <person name="Weissenberger G."/>
            <person name="Zhu Y."/>
            <person name="Hemphill L."/>
            <person name="Shang Y."/>
            <person name="Youmans B."/>
            <person name="Ayvaz T."/>
            <person name="Ross M."/>
            <person name="Santibanez J."/>
            <person name="Aqrawi P."/>
            <person name="Gross S."/>
            <person name="Joshi V."/>
            <person name="Fowler G."/>
            <person name="Nazareth L."/>
            <person name="Reid J."/>
            <person name="Worley K."/>
            <person name="Petrosino J."/>
            <person name="Highlander S."/>
            <person name="Gibbs R."/>
        </authorList>
    </citation>
    <scope>NUCLEOTIDE SEQUENCE [LARGE SCALE GENOMIC DNA]</scope>
    <source>
        <strain evidence="1">ATCC 33269</strain>
    </source>
</reference>
<evidence type="ECO:0000313" key="2">
    <source>
        <dbReference type="Proteomes" id="UP000005580"/>
    </source>
</evidence>
<name>E7RQ07_9BACT</name>
<protein>
    <submittedName>
        <fullName evidence="1">Uncharacterized protein</fullName>
    </submittedName>
</protein>
<evidence type="ECO:0000313" key="1">
    <source>
        <dbReference type="EMBL" id="EFZ37200.1"/>
    </source>
</evidence>
<dbReference type="AlphaFoldDB" id="E7RQ07"/>
<sequence length="50" mass="5773">MENGVLKPINNAANLRKLPVCSKQKAKISGRKDKAHKKNTEYRFFLILFL</sequence>
<keyword evidence="2" id="KW-1185">Reference proteome</keyword>
<dbReference type="EMBL" id="AEPE02000004">
    <property type="protein sequence ID" value="EFZ37200.1"/>
    <property type="molecule type" value="Genomic_DNA"/>
</dbReference>
<organism evidence="1 2">
    <name type="scientific">Hoylesella oralis ATCC 33269</name>
    <dbReference type="NCBI Taxonomy" id="873533"/>
    <lineage>
        <taxon>Bacteria</taxon>
        <taxon>Pseudomonadati</taxon>
        <taxon>Bacteroidota</taxon>
        <taxon>Bacteroidia</taxon>
        <taxon>Bacteroidales</taxon>
        <taxon>Prevotellaceae</taxon>
        <taxon>Hoylesella</taxon>
    </lineage>
</organism>
<accession>E7RQ07</accession>
<dbReference type="HOGENOM" id="CLU_3121254_0_0_10"/>